<organism evidence="1 2">
    <name type="scientific">Pseudomonas solani</name>
    <dbReference type="NCBI Taxonomy" id="2731552"/>
    <lineage>
        <taxon>Bacteria</taxon>
        <taxon>Pseudomonadati</taxon>
        <taxon>Pseudomonadota</taxon>
        <taxon>Gammaproteobacteria</taxon>
        <taxon>Pseudomonadales</taxon>
        <taxon>Pseudomonadaceae</taxon>
        <taxon>Pseudomonas</taxon>
    </lineage>
</organism>
<dbReference type="Proteomes" id="UP001064896">
    <property type="component" value="Chromosome"/>
</dbReference>
<accession>A0ABN6C0R2</accession>
<gene>
    <name evidence="1" type="ORF">PSm6_48710</name>
</gene>
<evidence type="ECO:0000313" key="1">
    <source>
        <dbReference type="EMBL" id="BCD88464.1"/>
    </source>
</evidence>
<name>A0ABN6C0R2_9PSED</name>
<evidence type="ECO:0000313" key="2">
    <source>
        <dbReference type="Proteomes" id="UP001064896"/>
    </source>
</evidence>
<protein>
    <submittedName>
        <fullName evidence="1">Uncharacterized protein</fullName>
    </submittedName>
</protein>
<reference evidence="1" key="1">
    <citation type="submission" date="2020-05" db="EMBL/GenBank/DDBJ databases">
        <title>Complete genome sequence of Pseudomonas sp. Sm006.</title>
        <authorList>
            <person name="Takeuchi K."/>
            <person name="Someya N."/>
        </authorList>
    </citation>
    <scope>NUCLEOTIDE SEQUENCE</scope>
    <source>
        <strain evidence="1">Sm006</strain>
    </source>
</reference>
<sequence length="87" mass="9232">MAPLAALHLKMAAEAGASGVRSRAQASRAGVRLRGERIEHPCAGAAMGEESIHWLEAPTAPAATIAPLRLRRPLDANQEARWLAELS</sequence>
<dbReference type="EMBL" id="AP023081">
    <property type="protein sequence ID" value="BCD88464.1"/>
    <property type="molecule type" value="Genomic_DNA"/>
</dbReference>
<proteinExistence type="predicted"/>
<keyword evidence="2" id="KW-1185">Reference proteome</keyword>